<proteinExistence type="predicted"/>
<dbReference type="Proteomes" id="UP000664771">
    <property type="component" value="Unassembled WGS sequence"/>
</dbReference>
<evidence type="ECO:0000313" key="3">
    <source>
        <dbReference type="Proteomes" id="UP000664771"/>
    </source>
</evidence>
<keyword evidence="1" id="KW-0472">Membrane</keyword>
<organism evidence="2 3">
    <name type="scientific">Acetobacter sacchari</name>
    <dbReference type="NCBI Taxonomy" id="2661687"/>
    <lineage>
        <taxon>Bacteria</taxon>
        <taxon>Pseudomonadati</taxon>
        <taxon>Pseudomonadota</taxon>
        <taxon>Alphaproteobacteria</taxon>
        <taxon>Acetobacterales</taxon>
        <taxon>Acetobacteraceae</taxon>
        <taxon>Acetobacter</taxon>
    </lineage>
</organism>
<sequence length="208" mass="23912">MTPPDGHLDTWINLGGSLLGAIIGGGVSILTTRWTISEKNHAEIKSENQKIKQTLLAIRSEIDTVYTRYYKEAGQTLETVPSQNAVPIFYPVEEEYFPVYKNNTIYIGYIQNELTVQHLIKCYTLAAGLIDSIRLNNAMYSQYVALHSAIESSCSEDNKKAFVGRRDSLLEEYREYWERLRQHHFELRETAKLAYTGINVEIERRDSK</sequence>
<keyword evidence="1" id="KW-1133">Transmembrane helix</keyword>
<keyword evidence="1" id="KW-0812">Transmembrane</keyword>
<dbReference type="EMBL" id="JAFVMF010000039">
    <property type="protein sequence ID" value="MBO1361977.1"/>
    <property type="molecule type" value="Genomic_DNA"/>
</dbReference>
<evidence type="ECO:0000256" key="1">
    <source>
        <dbReference type="SAM" id="Phobius"/>
    </source>
</evidence>
<reference evidence="2 3" key="1">
    <citation type="submission" date="2021-03" db="EMBL/GenBank/DDBJ databases">
        <title>The complete genome sequence of Acetobacter sacchari TBRC 11175.</title>
        <authorList>
            <person name="Charoenyingcharoen P."/>
            <person name="Yukphan P."/>
        </authorList>
    </citation>
    <scope>NUCLEOTIDE SEQUENCE [LARGE SCALE GENOMIC DNA]</scope>
    <source>
        <strain evidence="2 3">TBRC 11175</strain>
    </source>
</reference>
<evidence type="ECO:0000313" key="2">
    <source>
        <dbReference type="EMBL" id="MBO1361977.1"/>
    </source>
</evidence>
<name>A0ABS3M1G8_9PROT</name>
<accession>A0ABS3M1G8</accession>
<dbReference type="RefSeq" id="WP_207884039.1">
    <property type="nucleotide sequence ID" value="NZ_JAFVMF010000039.1"/>
</dbReference>
<gene>
    <name evidence="2" type="ORF">J2D73_19530</name>
</gene>
<comment type="caution">
    <text evidence="2">The sequence shown here is derived from an EMBL/GenBank/DDBJ whole genome shotgun (WGS) entry which is preliminary data.</text>
</comment>
<keyword evidence="3" id="KW-1185">Reference proteome</keyword>
<feature type="transmembrane region" description="Helical" evidence="1">
    <location>
        <begin position="12"/>
        <end position="31"/>
    </location>
</feature>
<protein>
    <submittedName>
        <fullName evidence="2">Uncharacterized protein</fullName>
    </submittedName>
</protein>